<dbReference type="PANTHER" id="PTHR10745">
    <property type="entry name" value="GLYCYL-TRNA SYNTHETASE/DNA POLYMERASE SUBUNIT GAMMA-2"/>
    <property type="match status" value="1"/>
</dbReference>
<comment type="caution">
    <text evidence="4">The sequence shown here is derived from an EMBL/GenBank/DDBJ whole genome shotgun (WGS) entry which is preliminary data.</text>
</comment>
<evidence type="ECO:0000259" key="3">
    <source>
        <dbReference type="PROSITE" id="PS50862"/>
    </source>
</evidence>
<dbReference type="PANTHER" id="PTHR10745:SF0">
    <property type="entry name" value="GLYCINE--TRNA LIGASE"/>
    <property type="match status" value="1"/>
</dbReference>
<gene>
    <name evidence="4" type="ORF">AC478_01665</name>
</gene>
<dbReference type="EMBL" id="LFWV01000017">
    <property type="protein sequence ID" value="KON31945.1"/>
    <property type="molecule type" value="Genomic_DNA"/>
</dbReference>
<dbReference type="InterPro" id="IPR027031">
    <property type="entry name" value="Gly-tRNA_synthase/POLG2"/>
</dbReference>
<dbReference type="GO" id="GO:0004820">
    <property type="term" value="F:glycine-tRNA ligase activity"/>
    <property type="evidence" value="ECO:0007669"/>
    <property type="project" value="UniProtKB-EC"/>
</dbReference>
<proteinExistence type="predicted"/>
<dbReference type="NCBIfam" id="TIGR00389">
    <property type="entry name" value="glyS_dimeric"/>
    <property type="match status" value="1"/>
</dbReference>
<dbReference type="GO" id="GO:0005737">
    <property type="term" value="C:cytoplasm"/>
    <property type="evidence" value="ECO:0007669"/>
    <property type="project" value="InterPro"/>
</dbReference>
<name>A0A0M0BUE8_9ARCH</name>
<dbReference type="GO" id="GO:0005524">
    <property type="term" value="F:ATP binding"/>
    <property type="evidence" value="ECO:0007669"/>
    <property type="project" value="InterPro"/>
</dbReference>
<dbReference type="GO" id="GO:0006426">
    <property type="term" value="P:glycyl-tRNA aminoacylation"/>
    <property type="evidence" value="ECO:0007669"/>
    <property type="project" value="InterPro"/>
</dbReference>
<dbReference type="InterPro" id="IPR036621">
    <property type="entry name" value="Anticodon-bd_dom_sf"/>
</dbReference>
<evidence type="ECO:0000313" key="4">
    <source>
        <dbReference type="EMBL" id="KON31945.1"/>
    </source>
</evidence>
<dbReference type="InterPro" id="IPR006195">
    <property type="entry name" value="aa-tRNA-synth_II"/>
</dbReference>
<organism evidence="4 5">
    <name type="scientific">miscellaneous Crenarchaeota group-1 archaeon SG8-32-3</name>
    <dbReference type="NCBI Taxonomy" id="1685125"/>
    <lineage>
        <taxon>Archaea</taxon>
        <taxon>Candidatus Bathyarchaeota</taxon>
        <taxon>MCG-1</taxon>
    </lineage>
</organism>
<dbReference type="Gene3D" id="3.30.40.230">
    <property type="match status" value="1"/>
</dbReference>
<evidence type="ECO:0000256" key="1">
    <source>
        <dbReference type="ARBA" id="ARBA00012829"/>
    </source>
</evidence>
<reference evidence="5" key="1">
    <citation type="submission" date="2015-06" db="EMBL/GenBank/DDBJ databases">
        <title>New insights into the roles of widespread benthic archaea in carbon and nitrogen cycling.</title>
        <authorList>
            <person name="Lazar C.S."/>
            <person name="Baker B.J."/>
            <person name="Seitz K.W."/>
            <person name="Hyde A.S."/>
            <person name="Dick G.J."/>
            <person name="Hinrichs K.-U."/>
            <person name="Teske A.P."/>
        </authorList>
    </citation>
    <scope>NUCLEOTIDE SEQUENCE [LARGE SCALE GENOMIC DNA]</scope>
</reference>
<dbReference type="SUPFAM" id="SSF55681">
    <property type="entry name" value="Class II aaRS and biotin synthetases"/>
    <property type="match status" value="1"/>
</dbReference>
<dbReference type="PATRIC" id="fig|1685125.3.peg.376"/>
<evidence type="ECO:0000256" key="2">
    <source>
        <dbReference type="ARBA" id="ARBA00030057"/>
    </source>
</evidence>
<accession>A0A0M0BUE8</accession>
<dbReference type="PROSITE" id="PS50862">
    <property type="entry name" value="AA_TRNA_LIGASE_II"/>
    <property type="match status" value="1"/>
</dbReference>
<dbReference type="SUPFAM" id="SSF52954">
    <property type="entry name" value="Class II aaRS ABD-related"/>
    <property type="match status" value="1"/>
</dbReference>
<dbReference type="Pfam" id="PF03129">
    <property type="entry name" value="HGTP_anticodon"/>
    <property type="match status" value="1"/>
</dbReference>
<dbReference type="Gene3D" id="3.30.930.10">
    <property type="entry name" value="Bira Bifunctional Protein, Domain 2"/>
    <property type="match status" value="1"/>
</dbReference>
<dbReference type="NCBIfam" id="NF003211">
    <property type="entry name" value="PRK04173.1"/>
    <property type="match status" value="1"/>
</dbReference>
<dbReference type="InterPro" id="IPR002315">
    <property type="entry name" value="tRNA-synt_gly"/>
</dbReference>
<dbReference type="Gene3D" id="3.40.50.800">
    <property type="entry name" value="Anticodon-binding domain"/>
    <property type="match status" value="1"/>
</dbReference>
<dbReference type="InterPro" id="IPR045864">
    <property type="entry name" value="aa-tRNA-synth_II/BPL/LPL"/>
</dbReference>
<dbReference type="InterPro" id="IPR004154">
    <property type="entry name" value="Anticodon-bd"/>
</dbReference>
<dbReference type="PRINTS" id="PR01043">
    <property type="entry name" value="TRNASYNTHGLY"/>
</dbReference>
<feature type="domain" description="Aminoacyl-transfer RNA synthetases class-II family profile" evidence="3">
    <location>
        <begin position="8"/>
        <end position="477"/>
    </location>
</feature>
<evidence type="ECO:0000313" key="5">
    <source>
        <dbReference type="Proteomes" id="UP000054016"/>
    </source>
</evidence>
<protein>
    <recommendedName>
        <fullName evidence="1">glycine--tRNA ligase</fullName>
        <ecNumber evidence="1">6.1.1.14</ecNumber>
    </recommendedName>
    <alternativeName>
        <fullName evidence="2">Diadenosine tetraphosphate synthetase</fullName>
    </alternativeName>
</protein>
<dbReference type="EC" id="6.1.1.14" evidence="1"/>
<sequence>MNNEDKCDKFAAINELARRRGFFWQSYEIYGGVGGFVTYGPLGARLKQNIEAKLRELFVTKLGILEIESSVITPGKVFEASGHVNHFKEPMVECVTCNKRFRADHLLEEYAKKSCAETEKMDLEQIQKALKAHGVTCPECGCGFKNPQQFLTMFQTTIGPYSNAKGYGRPEAAQGIFVEFNRLYVMAREKLPFGVIQIGRALRNEISPRQGLIRLREFTIADLEFFFDPEEPDCCLLKDVENETLWIYLAPERQACSEKIVKVTAKDALAKQIICSEWQAFFMAMAKKLLTEIGVPAENQRFIEKLPWEKAHYATQCFDQEVYFDRWGWIEVSGHAYRTDYDLDCHTKASGADLRVYKEYPEPIEEEQLVVKPVMSKLGPIFKGEAKKVAHLLTKVSAQEVASALEKDGYYMAKNYKLLPEHVDVTHEKTVSRGKRFTPHVVEPSFGSDRLFYAALEYAYGLKDDRVVMSFPRAIAPIQLGVYPLVSKDGIAEKAREIYKQLLNEGFATELDEAGSIGRRYARADEAGIPLGITVDYDTLKDGTVTIRDRDSWQQVRSLIKDLPKILHSYFQGKTNFEDLGT</sequence>
<dbReference type="AlphaFoldDB" id="A0A0M0BUE8"/>
<dbReference type="Proteomes" id="UP000054016">
    <property type="component" value="Unassembled WGS sequence"/>
</dbReference>
<dbReference type="CDD" id="cd00858">
    <property type="entry name" value="GlyRS_anticodon"/>
    <property type="match status" value="1"/>
</dbReference>